<feature type="non-terminal residue" evidence="2">
    <location>
        <position position="1"/>
    </location>
</feature>
<feature type="region of interest" description="Disordered" evidence="1">
    <location>
        <begin position="56"/>
        <end position="80"/>
    </location>
</feature>
<accession>A0A9P4UHT9</accession>
<organism evidence="2 3">
    <name type="scientific">Karstenula rhodostoma CBS 690.94</name>
    <dbReference type="NCBI Taxonomy" id="1392251"/>
    <lineage>
        <taxon>Eukaryota</taxon>
        <taxon>Fungi</taxon>
        <taxon>Dikarya</taxon>
        <taxon>Ascomycota</taxon>
        <taxon>Pezizomycotina</taxon>
        <taxon>Dothideomycetes</taxon>
        <taxon>Pleosporomycetidae</taxon>
        <taxon>Pleosporales</taxon>
        <taxon>Massarineae</taxon>
        <taxon>Didymosphaeriaceae</taxon>
        <taxon>Karstenula</taxon>
    </lineage>
</organism>
<gene>
    <name evidence="2" type="ORF">P171DRAFT_503148</name>
</gene>
<evidence type="ECO:0000256" key="1">
    <source>
        <dbReference type="SAM" id="MobiDB-lite"/>
    </source>
</evidence>
<keyword evidence="3" id="KW-1185">Reference proteome</keyword>
<proteinExistence type="predicted"/>
<evidence type="ECO:0000313" key="2">
    <source>
        <dbReference type="EMBL" id="KAF2450575.1"/>
    </source>
</evidence>
<feature type="compositionally biased region" description="Low complexity" evidence="1">
    <location>
        <begin position="60"/>
        <end position="74"/>
    </location>
</feature>
<dbReference type="AlphaFoldDB" id="A0A9P4UHT9"/>
<name>A0A9P4UHT9_9PLEO</name>
<sequence>SNEHIKSGDISLLATVSTTLEPSTHQRHYSLPDIARLAIPAVTFAQICSSLACPGHTKNMSPQPQESEQPAAPMSDLSSDPKEFRVCANQEGNGSTMIANNGYGKYIGTKGIYLDANQNGNSSYMSANNADNRNEEGQIQKHNEGIAIRKELQAETGQVLGGEAVTRLNLSQHRAEMFEKMQQYST</sequence>
<comment type="caution">
    <text evidence="2">The sequence shown here is derived from an EMBL/GenBank/DDBJ whole genome shotgun (WGS) entry which is preliminary data.</text>
</comment>
<protein>
    <submittedName>
        <fullName evidence="2">Uncharacterized protein</fullName>
    </submittedName>
</protein>
<evidence type="ECO:0000313" key="3">
    <source>
        <dbReference type="Proteomes" id="UP000799764"/>
    </source>
</evidence>
<reference evidence="2" key="1">
    <citation type="journal article" date="2020" name="Stud. Mycol.">
        <title>101 Dothideomycetes genomes: a test case for predicting lifestyles and emergence of pathogens.</title>
        <authorList>
            <person name="Haridas S."/>
            <person name="Albert R."/>
            <person name="Binder M."/>
            <person name="Bloem J."/>
            <person name="Labutti K."/>
            <person name="Salamov A."/>
            <person name="Andreopoulos B."/>
            <person name="Baker S."/>
            <person name="Barry K."/>
            <person name="Bills G."/>
            <person name="Bluhm B."/>
            <person name="Cannon C."/>
            <person name="Castanera R."/>
            <person name="Culley D."/>
            <person name="Daum C."/>
            <person name="Ezra D."/>
            <person name="Gonzalez J."/>
            <person name="Henrissat B."/>
            <person name="Kuo A."/>
            <person name="Liang C."/>
            <person name="Lipzen A."/>
            <person name="Lutzoni F."/>
            <person name="Magnuson J."/>
            <person name="Mondo S."/>
            <person name="Nolan M."/>
            <person name="Ohm R."/>
            <person name="Pangilinan J."/>
            <person name="Park H.-J."/>
            <person name="Ramirez L."/>
            <person name="Alfaro M."/>
            <person name="Sun H."/>
            <person name="Tritt A."/>
            <person name="Yoshinaga Y."/>
            <person name="Zwiers L.-H."/>
            <person name="Turgeon B."/>
            <person name="Goodwin S."/>
            <person name="Spatafora J."/>
            <person name="Crous P."/>
            <person name="Grigoriev I."/>
        </authorList>
    </citation>
    <scope>NUCLEOTIDE SEQUENCE</scope>
    <source>
        <strain evidence="2">CBS 690.94</strain>
    </source>
</reference>
<dbReference type="EMBL" id="MU001493">
    <property type="protein sequence ID" value="KAF2450575.1"/>
    <property type="molecule type" value="Genomic_DNA"/>
</dbReference>
<dbReference type="Proteomes" id="UP000799764">
    <property type="component" value="Unassembled WGS sequence"/>
</dbReference>